<dbReference type="EMBL" id="CACVBM020001051">
    <property type="protein sequence ID" value="CAA7026374.1"/>
    <property type="molecule type" value="Genomic_DNA"/>
</dbReference>
<protein>
    <recommendedName>
        <fullName evidence="6">OVATE domain-containing protein</fullName>
    </recommendedName>
</protein>
<evidence type="ECO:0000313" key="7">
    <source>
        <dbReference type="EMBL" id="CAA7026374.1"/>
    </source>
</evidence>
<keyword evidence="2" id="KW-0678">Repressor</keyword>
<gene>
    <name evidence="7" type="ORF">MERR_LOCUS13609</name>
</gene>
<feature type="domain" description="OVATE" evidence="6">
    <location>
        <begin position="103"/>
        <end position="163"/>
    </location>
</feature>
<comment type="subcellular location">
    <subcellularLocation>
        <location evidence="1">Nucleus</location>
    </subcellularLocation>
</comment>
<organism evidence="7 8">
    <name type="scientific">Microthlaspi erraticum</name>
    <dbReference type="NCBI Taxonomy" id="1685480"/>
    <lineage>
        <taxon>Eukaryota</taxon>
        <taxon>Viridiplantae</taxon>
        <taxon>Streptophyta</taxon>
        <taxon>Embryophyta</taxon>
        <taxon>Tracheophyta</taxon>
        <taxon>Spermatophyta</taxon>
        <taxon>Magnoliopsida</taxon>
        <taxon>eudicotyledons</taxon>
        <taxon>Gunneridae</taxon>
        <taxon>Pentapetalae</taxon>
        <taxon>rosids</taxon>
        <taxon>malvids</taxon>
        <taxon>Brassicales</taxon>
        <taxon>Brassicaceae</taxon>
        <taxon>Coluteocarpeae</taxon>
        <taxon>Microthlaspi</taxon>
    </lineage>
</organism>
<keyword evidence="4" id="KW-0804">Transcription</keyword>
<evidence type="ECO:0000256" key="2">
    <source>
        <dbReference type="ARBA" id="ARBA00022491"/>
    </source>
</evidence>
<dbReference type="Proteomes" id="UP000467841">
    <property type="component" value="Unassembled WGS sequence"/>
</dbReference>
<dbReference type="PANTHER" id="PTHR34042:SF5">
    <property type="entry name" value="TRANSCRIPTION REPRESSOR OFP17-LIKE PROTEIN"/>
    <property type="match status" value="1"/>
</dbReference>
<sequence length="171" mass="19831">MRLKSGLINVKSKISRSCNRFISLFHGRFRNVNTTQSSSSTTLSSCLCFLNTNNEQRISQIRPRSSPSSEIDDQKLLQSRLMLPLAMTQRNKKDSTSQRHVPKEDAAKEACRSFENYMIHMIVEEGKLDDLMDMEELLFYWKKLNSPIFIDLVTRFYGELCTDLFPSNYEG</sequence>
<keyword evidence="3" id="KW-0805">Transcription regulation</keyword>
<evidence type="ECO:0000313" key="8">
    <source>
        <dbReference type="Proteomes" id="UP000467841"/>
    </source>
</evidence>
<dbReference type="GO" id="GO:0005634">
    <property type="term" value="C:nucleus"/>
    <property type="evidence" value="ECO:0007669"/>
    <property type="project" value="UniProtKB-SubCell"/>
</dbReference>
<accession>A0A6D2ICA0</accession>
<dbReference type="PANTHER" id="PTHR34042">
    <property type="entry name" value="TRANSCRIPTION REPRESSOR OFP17"/>
    <property type="match status" value="1"/>
</dbReference>
<dbReference type="GO" id="GO:0045892">
    <property type="term" value="P:negative regulation of DNA-templated transcription"/>
    <property type="evidence" value="ECO:0007669"/>
    <property type="project" value="InterPro"/>
</dbReference>
<dbReference type="AlphaFoldDB" id="A0A6D2ICA0"/>
<dbReference type="Pfam" id="PF04844">
    <property type="entry name" value="Ovate"/>
    <property type="match status" value="1"/>
</dbReference>
<proteinExistence type="predicted"/>
<evidence type="ECO:0000256" key="4">
    <source>
        <dbReference type="ARBA" id="ARBA00023163"/>
    </source>
</evidence>
<name>A0A6D2ICA0_9BRAS</name>
<evidence type="ECO:0000256" key="3">
    <source>
        <dbReference type="ARBA" id="ARBA00023015"/>
    </source>
</evidence>
<evidence type="ECO:0000259" key="6">
    <source>
        <dbReference type="PROSITE" id="PS51754"/>
    </source>
</evidence>
<evidence type="ECO:0000256" key="5">
    <source>
        <dbReference type="ARBA" id="ARBA00023242"/>
    </source>
</evidence>
<evidence type="ECO:0000256" key="1">
    <source>
        <dbReference type="ARBA" id="ARBA00004123"/>
    </source>
</evidence>
<dbReference type="InterPro" id="IPR044686">
    <property type="entry name" value="OFP17"/>
</dbReference>
<dbReference type="InterPro" id="IPR006458">
    <property type="entry name" value="Ovate_C"/>
</dbReference>
<reference evidence="7" key="1">
    <citation type="submission" date="2020-01" db="EMBL/GenBank/DDBJ databases">
        <authorList>
            <person name="Mishra B."/>
        </authorList>
    </citation>
    <scope>NUCLEOTIDE SEQUENCE [LARGE SCALE GENOMIC DNA]</scope>
</reference>
<dbReference type="PROSITE" id="PS51754">
    <property type="entry name" value="OVATE"/>
    <property type="match status" value="1"/>
</dbReference>
<comment type="caution">
    <text evidence="7">The sequence shown here is derived from an EMBL/GenBank/DDBJ whole genome shotgun (WGS) entry which is preliminary data.</text>
</comment>
<keyword evidence="5" id="KW-0539">Nucleus</keyword>
<keyword evidence="8" id="KW-1185">Reference proteome</keyword>
<dbReference type="OrthoDB" id="1871608at2759"/>